<keyword evidence="3" id="KW-0813">Transport</keyword>
<evidence type="ECO:0000256" key="8">
    <source>
        <dbReference type="ARBA" id="ARBA00023136"/>
    </source>
</evidence>
<organism evidence="12 13">
    <name type="scientific">Pseudomonas promysalinigenes</name>
    <dbReference type="NCBI Taxonomy" id="485898"/>
    <lineage>
        <taxon>Bacteria</taxon>
        <taxon>Pseudomonadati</taxon>
        <taxon>Pseudomonadota</taxon>
        <taxon>Gammaproteobacteria</taxon>
        <taxon>Pseudomonadales</taxon>
        <taxon>Pseudomonadaceae</taxon>
        <taxon>Pseudomonas</taxon>
    </lineage>
</organism>
<dbReference type="InterPro" id="IPR037224">
    <property type="entry name" value="PapC_N_sf"/>
</dbReference>
<dbReference type="Gene3D" id="2.60.40.2070">
    <property type="match status" value="1"/>
</dbReference>
<evidence type="ECO:0000256" key="1">
    <source>
        <dbReference type="ARBA" id="ARBA00004571"/>
    </source>
</evidence>
<evidence type="ECO:0000259" key="11">
    <source>
        <dbReference type="Pfam" id="PF13954"/>
    </source>
</evidence>
<dbReference type="EMBL" id="CP104557">
    <property type="protein sequence ID" value="UXH41805.1"/>
    <property type="molecule type" value="Genomic_DNA"/>
</dbReference>
<dbReference type="Pfam" id="PF00577">
    <property type="entry name" value="Usher"/>
    <property type="match status" value="1"/>
</dbReference>
<dbReference type="InterPro" id="IPR025949">
    <property type="entry name" value="PapC-like_C"/>
</dbReference>
<dbReference type="RefSeq" id="WP_261745303.1">
    <property type="nucleotide sequence ID" value="NZ_CP104557.1"/>
</dbReference>
<comment type="subcellular location">
    <subcellularLocation>
        <location evidence="1">Cell outer membrane</location>
        <topology evidence="1">Multi-pass membrane protein</topology>
    </subcellularLocation>
</comment>
<proteinExistence type="inferred from homology"/>
<keyword evidence="5" id="KW-1029">Fimbrium biogenesis</keyword>
<keyword evidence="4" id="KW-1134">Transmembrane beta strand</keyword>
<evidence type="ECO:0000256" key="3">
    <source>
        <dbReference type="ARBA" id="ARBA00022448"/>
    </source>
</evidence>
<evidence type="ECO:0000256" key="6">
    <source>
        <dbReference type="ARBA" id="ARBA00022692"/>
    </source>
</evidence>
<dbReference type="PANTHER" id="PTHR30451:SF21">
    <property type="entry name" value="FIMBRIAL USHER DOMAIN-CONTAINING PROTEIN YDET-RELATED"/>
    <property type="match status" value="1"/>
</dbReference>
<dbReference type="InterPro" id="IPR000015">
    <property type="entry name" value="Fimb_usher"/>
</dbReference>
<dbReference type="InterPro" id="IPR042186">
    <property type="entry name" value="FimD_plug_dom"/>
</dbReference>
<evidence type="ECO:0000256" key="2">
    <source>
        <dbReference type="ARBA" id="ARBA00008064"/>
    </source>
</evidence>
<keyword evidence="8" id="KW-0472">Membrane</keyword>
<gene>
    <name evidence="12" type="ORF">N5C08_09895</name>
</gene>
<evidence type="ECO:0000313" key="13">
    <source>
        <dbReference type="Proteomes" id="UP001064504"/>
    </source>
</evidence>
<feature type="domain" description="PapC-like C-terminal" evidence="10">
    <location>
        <begin position="775"/>
        <end position="841"/>
    </location>
</feature>
<dbReference type="Gene3D" id="2.60.40.3110">
    <property type="match status" value="1"/>
</dbReference>
<name>A0ABY6ARL2_9PSED</name>
<evidence type="ECO:0000256" key="7">
    <source>
        <dbReference type="ARBA" id="ARBA00022729"/>
    </source>
</evidence>
<keyword evidence="9" id="KW-0998">Cell outer membrane</keyword>
<evidence type="ECO:0000313" key="12">
    <source>
        <dbReference type="EMBL" id="UXH41805.1"/>
    </source>
</evidence>
<evidence type="ECO:0000259" key="10">
    <source>
        <dbReference type="Pfam" id="PF13953"/>
    </source>
</evidence>
<keyword evidence="13" id="KW-1185">Reference proteome</keyword>
<accession>A0ABY6ARL2</accession>
<sequence length="870" mass="93639">MRKGRTNNWLRRIPIVRMSAFTFTFYTCSVQAEFSFDPSFLEIGGGRSGDAVAAQVSALSEGQLPGVYKIGLAVNGKAIDEREVRFIREPSDQPKTMTGLFPCFSVESLKELGVDAERLAKASLYEAQCVAFSGSLAGVTYDYVFGKQQLDIQVPQAFIGEVPLEVRRRHWSDGERVAFANYSLSASHQDTTRSRQESQFGSVQSGINAGAWRFRNFSTYQKNGATSGEWKSVDTYVQRALGDTMAIATVGDGSTSSDLFDTISYRGVSVATDLDMLPDSARNFAPVIRGIANGRSLVTLRQRGYVISEQWVPSGPFALRNLYSTPNNGDIEVTVEGPNGDRQVYTQSFSSVPYMLREGQHSYELTLGQYRSASTSTDLPKPMFAQASYRRGVASGTTLLAGSIVSADYHSALFGVAQDIEGFGAVSVDVTHAVTQGLKDKPATGQSYRFRYSKSIETTDTNFSLLGYRYSTAGYYSFNEAVNLRATAAGIRYDDDLLGSALVASDYFAGHMKSAFTANVSQQFSTYGSLFANVSKTRYWNQAKSSTSVQLGYNFSVGSASYTLGLAQTSGAGQSVKSISLGVSLPLGGVSSSRRVSAGASHDSLGNASNNINMSDSVLEDNALTYNVGLNQRKQQGDQLTGASLAARYSAANAVWHGSYTSDQNVTQLDYGVEGGLVATSDSFMFTQPLGETNIIVSTPGAEGVGIRARRGVRTNSSGYTVLPSAQPYRSNKVSLNTDTLSDTTDISNLVQDVVPTRGAFVIANFETRNGRRLLIKLATPEGVLAPFASQANLYDQDGTLISSAMVADNGRVFMTGVPEHSTLTVDVDGKTWCRATVDLNDFALKGEGVEQITMRCPGASETAARGNES</sequence>
<dbReference type="InterPro" id="IPR043142">
    <property type="entry name" value="PapC-like_C_sf"/>
</dbReference>
<dbReference type="InterPro" id="IPR025885">
    <property type="entry name" value="PapC_N"/>
</dbReference>
<keyword evidence="6" id="KW-0812">Transmembrane</keyword>
<comment type="similarity">
    <text evidence="2">Belongs to the fimbrial export usher family.</text>
</comment>
<feature type="domain" description="PapC N-terminal" evidence="11">
    <location>
        <begin position="36"/>
        <end position="185"/>
    </location>
</feature>
<reference evidence="12" key="1">
    <citation type="submission" date="2022-09" db="EMBL/GenBank/DDBJ databases">
        <title>Complete genome sequence of Pseudomonas promysalinigenes strain RL-WG26, a newly isolated PGPR with the potential for plant salinity stress alleviation.</title>
        <authorList>
            <person name="Ren L."/>
            <person name="Wang G."/>
            <person name="Hu H."/>
        </authorList>
    </citation>
    <scope>NUCLEOTIDE SEQUENCE</scope>
    <source>
        <strain evidence="12">RL-WG26</strain>
    </source>
</reference>
<dbReference type="Pfam" id="PF13953">
    <property type="entry name" value="PapC_C"/>
    <property type="match status" value="1"/>
</dbReference>
<evidence type="ECO:0000256" key="4">
    <source>
        <dbReference type="ARBA" id="ARBA00022452"/>
    </source>
</evidence>
<dbReference type="PANTHER" id="PTHR30451">
    <property type="entry name" value="OUTER MEMBRANE USHER PROTEIN"/>
    <property type="match status" value="1"/>
</dbReference>
<protein>
    <submittedName>
        <fullName evidence="12">Fimbrial biogenesis outer membrane usher protein</fullName>
    </submittedName>
</protein>
<keyword evidence="7" id="KW-0732">Signal</keyword>
<dbReference type="Pfam" id="PF13954">
    <property type="entry name" value="PapC_N"/>
    <property type="match status" value="1"/>
</dbReference>
<dbReference type="SUPFAM" id="SSF141729">
    <property type="entry name" value="FimD N-terminal domain-like"/>
    <property type="match status" value="1"/>
</dbReference>
<dbReference type="Proteomes" id="UP001064504">
    <property type="component" value="Chromosome"/>
</dbReference>
<evidence type="ECO:0000256" key="5">
    <source>
        <dbReference type="ARBA" id="ARBA00022558"/>
    </source>
</evidence>
<evidence type="ECO:0000256" key="9">
    <source>
        <dbReference type="ARBA" id="ARBA00023237"/>
    </source>
</evidence>
<dbReference type="Gene3D" id="3.10.20.410">
    <property type="match status" value="1"/>
</dbReference>
<dbReference type="Gene3D" id="2.60.40.2610">
    <property type="entry name" value="Outer membrane usher protein FimD, plug domain"/>
    <property type="match status" value="1"/>
</dbReference>